<keyword evidence="4" id="KW-0479">Metal-binding</keyword>
<sequence>MEEWLLSLCFIALSTATVLAFWFLKLSGGKADPHKKQLPPGPWTLPVIGSLHHVISALPHRTMMQLSCRHGPLMLLRLGEVPAVVVSTADAAALVMKTHDLVFVDRPRSPTMDIASSGGKDIVFAPYGGHWRQMRKICVVQLLSSTQVSRMEGVRAEEVGSLLRDITAAASTGATINVSEKVMALTNDIVTRAVFGGKFARQCEFLREMDKAFKLVGGFCLADLFPSSRLVRWLSNGERDMKRCHGLIHHIIAEVVENRKAARASGVGRSIPGDEDMLDVLLTLQEDDSLEFPLTTETMGAVLHDPITSRIARQSSCRVTLLRCVPPCLHAPRIFSG</sequence>
<protein>
    <recommendedName>
        <fullName evidence="10">Cytochrome P450</fullName>
    </recommendedName>
</protein>
<evidence type="ECO:0000256" key="7">
    <source>
        <dbReference type="ARBA" id="ARBA00023033"/>
    </source>
</evidence>
<dbReference type="PANTHER" id="PTHR47955">
    <property type="entry name" value="CYTOCHROME P450 FAMILY 71 PROTEIN"/>
    <property type="match status" value="1"/>
</dbReference>
<evidence type="ECO:0000313" key="9">
    <source>
        <dbReference type="Proteomes" id="UP000324705"/>
    </source>
</evidence>
<name>A0A9R1ABX5_TRITD</name>
<keyword evidence="6" id="KW-0408">Iron</keyword>
<dbReference type="GO" id="GO:0004497">
    <property type="term" value="F:monooxygenase activity"/>
    <property type="evidence" value="ECO:0007669"/>
    <property type="project" value="UniProtKB-KW"/>
</dbReference>
<dbReference type="AlphaFoldDB" id="A0A9R1ABX5"/>
<dbReference type="GO" id="GO:0016705">
    <property type="term" value="F:oxidoreductase activity, acting on paired donors, with incorporation or reduction of molecular oxygen"/>
    <property type="evidence" value="ECO:0007669"/>
    <property type="project" value="InterPro"/>
</dbReference>
<dbReference type="GO" id="GO:0005506">
    <property type="term" value="F:iron ion binding"/>
    <property type="evidence" value="ECO:0007669"/>
    <property type="project" value="InterPro"/>
</dbReference>
<dbReference type="Pfam" id="PF00067">
    <property type="entry name" value="p450"/>
    <property type="match status" value="1"/>
</dbReference>
<evidence type="ECO:0000256" key="4">
    <source>
        <dbReference type="ARBA" id="ARBA00022723"/>
    </source>
</evidence>
<evidence type="ECO:0000256" key="3">
    <source>
        <dbReference type="ARBA" id="ARBA00022617"/>
    </source>
</evidence>
<accession>A0A9R1ABX5</accession>
<dbReference type="Gramene" id="TRITD7Bv1G220130.1">
    <property type="protein sequence ID" value="TRITD7Bv1G220130.1"/>
    <property type="gene ID" value="TRITD7Bv1G220130"/>
</dbReference>
<evidence type="ECO:0000256" key="2">
    <source>
        <dbReference type="ARBA" id="ARBA00010617"/>
    </source>
</evidence>
<evidence type="ECO:0008006" key="10">
    <source>
        <dbReference type="Google" id="ProtNLM"/>
    </source>
</evidence>
<organism evidence="8 9">
    <name type="scientific">Triticum turgidum subsp. durum</name>
    <name type="common">Durum wheat</name>
    <name type="synonym">Triticum durum</name>
    <dbReference type="NCBI Taxonomy" id="4567"/>
    <lineage>
        <taxon>Eukaryota</taxon>
        <taxon>Viridiplantae</taxon>
        <taxon>Streptophyta</taxon>
        <taxon>Embryophyta</taxon>
        <taxon>Tracheophyta</taxon>
        <taxon>Spermatophyta</taxon>
        <taxon>Magnoliopsida</taxon>
        <taxon>Liliopsida</taxon>
        <taxon>Poales</taxon>
        <taxon>Poaceae</taxon>
        <taxon>BOP clade</taxon>
        <taxon>Pooideae</taxon>
        <taxon>Triticodae</taxon>
        <taxon>Triticeae</taxon>
        <taxon>Triticinae</taxon>
        <taxon>Triticum</taxon>
    </lineage>
</organism>
<dbReference type="InterPro" id="IPR001128">
    <property type="entry name" value="Cyt_P450"/>
</dbReference>
<dbReference type="SUPFAM" id="SSF48264">
    <property type="entry name" value="Cytochrome P450"/>
    <property type="match status" value="1"/>
</dbReference>
<keyword evidence="5" id="KW-0560">Oxidoreductase</keyword>
<dbReference type="InterPro" id="IPR036396">
    <property type="entry name" value="Cyt_P450_sf"/>
</dbReference>
<dbReference type="PANTHER" id="PTHR47955:SF19">
    <property type="entry name" value="CYTOCHROME P450 71A9-LIKE ISOFORM X1"/>
    <property type="match status" value="1"/>
</dbReference>
<evidence type="ECO:0000313" key="8">
    <source>
        <dbReference type="EMBL" id="VAI93367.1"/>
    </source>
</evidence>
<keyword evidence="9" id="KW-1185">Reference proteome</keyword>
<gene>
    <name evidence="8" type="ORF">TRITD_7Bv1G220130</name>
</gene>
<keyword evidence="7" id="KW-0503">Monooxygenase</keyword>
<dbReference type="EMBL" id="LT934124">
    <property type="protein sequence ID" value="VAI93367.1"/>
    <property type="molecule type" value="Genomic_DNA"/>
</dbReference>
<dbReference type="Proteomes" id="UP000324705">
    <property type="component" value="Chromosome 7B"/>
</dbReference>
<comment type="cofactor">
    <cofactor evidence="1">
        <name>heme</name>
        <dbReference type="ChEBI" id="CHEBI:30413"/>
    </cofactor>
</comment>
<keyword evidence="3" id="KW-0349">Heme</keyword>
<dbReference type="GO" id="GO:0020037">
    <property type="term" value="F:heme binding"/>
    <property type="evidence" value="ECO:0007669"/>
    <property type="project" value="InterPro"/>
</dbReference>
<comment type="similarity">
    <text evidence="2">Belongs to the cytochrome P450 family.</text>
</comment>
<reference evidence="8 9" key="1">
    <citation type="submission" date="2017-09" db="EMBL/GenBank/DDBJ databases">
        <authorList>
            <consortium name="International Durum Wheat Genome Sequencing Consortium (IDWGSC)"/>
            <person name="Milanesi L."/>
        </authorList>
    </citation>
    <scope>NUCLEOTIDE SEQUENCE [LARGE SCALE GENOMIC DNA]</scope>
    <source>
        <strain evidence="9">cv. Svevo</strain>
    </source>
</reference>
<proteinExistence type="inferred from homology"/>
<evidence type="ECO:0000256" key="6">
    <source>
        <dbReference type="ARBA" id="ARBA00023004"/>
    </source>
</evidence>
<evidence type="ECO:0000256" key="5">
    <source>
        <dbReference type="ARBA" id="ARBA00023002"/>
    </source>
</evidence>
<dbReference type="Gene3D" id="1.10.630.10">
    <property type="entry name" value="Cytochrome P450"/>
    <property type="match status" value="1"/>
</dbReference>
<evidence type="ECO:0000256" key="1">
    <source>
        <dbReference type="ARBA" id="ARBA00001971"/>
    </source>
</evidence>